<dbReference type="OrthoDB" id="1776073at2"/>
<sequence>MFTLQSIAARLILAISLTVAVACAILGGFSISQQRALTRLALDQQLKLQYDSVIAAIDYEGRAALAVSAVIAALPPVEDAIAKGDREGLGKLLGAPWAAMKAQGIPLISFWQAPATSFYRVHAPKVFGDDASTRRTTVVESIKAGKPIVGVEPGREALSIFGMTPIMHDGKTLANVDIGAAFGKEFVDRAKKRFGIDLAVHSFDGQSFRRLSSTFGDTVVATQDELKRVMNGEPLLRDATLNGHAVELYLGQIRNYAGQPVAVLEFIKDTTDYEAAASSAQRNLILGTVAILAAAVLLAFLLGRGLSRPLAAITAVMNRLSSGDTGVTIPGSDRRDELGTMAKAVDVFRRSMIETTSLREAQEADKAKAEVEKQALQRQMADRFESDVRGMVAAVARSSNDMQRVANEITTSVNGASERTTAAAAASEEASASVNAVAAATEELASSITEIGRQVTHSSHVAENAVVKARETTEMVTGLAASAEKIGDVLRLISAIASQTNLLALNATIEAARAGDAGRGFAVVAAEVKELASQTAKATEEIAGQVGAIQQATDNCVSAIGDISGTIREISGIATAIAAAVEQQDSATREIARSVQQASAGTGEVSANVAGASEAAGQSRALTGNVLDTSSQLGDHASALSHSVDTFLAGLRNAA</sequence>
<dbReference type="EMBL" id="LNCU01000074">
    <property type="protein sequence ID" value="KWV53937.1"/>
    <property type="molecule type" value="Genomic_DNA"/>
</dbReference>
<dbReference type="PANTHER" id="PTHR32089:SF112">
    <property type="entry name" value="LYSOZYME-LIKE PROTEIN-RELATED"/>
    <property type="match status" value="1"/>
</dbReference>
<feature type="transmembrane region" description="Helical" evidence="4">
    <location>
        <begin position="7"/>
        <end position="29"/>
    </location>
</feature>
<dbReference type="Pfam" id="PF00672">
    <property type="entry name" value="HAMP"/>
    <property type="match status" value="1"/>
</dbReference>
<reference evidence="7 8" key="1">
    <citation type="submission" date="2015-11" db="EMBL/GenBank/DDBJ databases">
        <title>Draft Genome Sequence of the Strain BR 10303 (Bradyrhizobium sp.) isolated from nodules of Centrolobium paraense.</title>
        <authorList>
            <person name="Zelli J.E."/>
            <person name="Simoes-Araujo J.L."/>
            <person name="Barauna A.C."/>
            <person name="Silva K."/>
        </authorList>
    </citation>
    <scope>NUCLEOTIDE SEQUENCE [LARGE SCALE GENOMIC DNA]</scope>
    <source>
        <strain evidence="7 8">BR 10303</strain>
    </source>
</reference>
<evidence type="ECO:0000313" key="7">
    <source>
        <dbReference type="EMBL" id="KWV53937.1"/>
    </source>
</evidence>
<dbReference type="InterPro" id="IPR003660">
    <property type="entry name" value="HAMP_dom"/>
</dbReference>
<keyword evidence="8" id="KW-1185">Reference proteome</keyword>
<comment type="caution">
    <text evidence="7">The sequence shown here is derived from an EMBL/GenBank/DDBJ whole genome shotgun (WGS) entry which is preliminary data.</text>
</comment>
<dbReference type="Proteomes" id="UP000057737">
    <property type="component" value="Unassembled WGS sequence"/>
</dbReference>
<dbReference type="PROSITE" id="PS50885">
    <property type="entry name" value="HAMP"/>
    <property type="match status" value="1"/>
</dbReference>
<dbReference type="PROSITE" id="PS50111">
    <property type="entry name" value="CHEMOTAXIS_TRANSDUC_2"/>
    <property type="match status" value="1"/>
</dbReference>
<feature type="domain" description="HAMP" evidence="6">
    <location>
        <begin position="304"/>
        <end position="357"/>
    </location>
</feature>
<dbReference type="CDD" id="cd06225">
    <property type="entry name" value="HAMP"/>
    <property type="match status" value="1"/>
</dbReference>
<evidence type="ECO:0000256" key="1">
    <source>
        <dbReference type="ARBA" id="ARBA00023224"/>
    </source>
</evidence>
<dbReference type="Gene3D" id="6.10.340.10">
    <property type="match status" value="1"/>
</dbReference>
<keyword evidence="1 3" id="KW-0807">Transducer</keyword>
<keyword evidence="4" id="KW-0812">Transmembrane</keyword>
<keyword evidence="4" id="KW-1133">Transmembrane helix</keyword>
<evidence type="ECO:0000256" key="3">
    <source>
        <dbReference type="PROSITE-ProRule" id="PRU00284"/>
    </source>
</evidence>
<name>A0A109JRR0_9BRAD</name>
<proteinExistence type="inferred from homology"/>
<evidence type="ECO:0000256" key="2">
    <source>
        <dbReference type="ARBA" id="ARBA00029447"/>
    </source>
</evidence>
<dbReference type="AlphaFoldDB" id="A0A109JRR0"/>
<comment type="similarity">
    <text evidence="2">Belongs to the methyl-accepting chemotaxis (MCP) protein family.</text>
</comment>
<feature type="domain" description="Methyl-accepting transducer" evidence="5">
    <location>
        <begin position="398"/>
        <end position="620"/>
    </location>
</feature>
<dbReference type="GO" id="GO:0007165">
    <property type="term" value="P:signal transduction"/>
    <property type="evidence" value="ECO:0007669"/>
    <property type="project" value="UniProtKB-KW"/>
</dbReference>
<dbReference type="PANTHER" id="PTHR32089">
    <property type="entry name" value="METHYL-ACCEPTING CHEMOTAXIS PROTEIN MCPB"/>
    <property type="match status" value="1"/>
</dbReference>
<accession>A0A109JRR0</accession>
<dbReference type="InterPro" id="IPR004089">
    <property type="entry name" value="MCPsignal_dom"/>
</dbReference>
<dbReference type="GO" id="GO:0004888">
    <property type="term" value="F:transmembrane signaling receptor activity"/>
    <property type="evidence" value="ECO:0007669"/>
    <property type="project" value="InterPro"/>
</dbReference>
<dbReference type="RefSeq" id="WP_066508679.1">
    <property type="nucleotide sequence ID" value="NZ_LNCU01000074.1"/>
</dbReference>
<dbReference type="GO" id="GO:0016020">
    <property type="term" value="C:membrane"/>
    <property type="evidence" value="ECO:0007669"/>
    <property type="project" value="InterPro"/>
</dbReference>
<dbReference type="SMART" id="SM00304">
    <property type="entry name" value="HAMP"/>
    <property type="match status" value="1"/>
</dbReference>
<dbReference type="Gene3D" id="1.10.287.950">
    <property type="entry name" value="Methyl-accepting chemotaxis protein"/>
    <property type="match status" value="1"/>
</dbReference>
<dbReference type="SMART" id="SM00283">
    <property type="entry name" value="MA"/>
    <property type="match status" value="1"/>
</dbReference>
<dbReference type="SUPFAM" id="SSF58104">
    <property type="entry name" value="Methyl-accepting chemotaxis protein (MCP) signaling domain"/>
    <property type="match status" value="1"/>
</dbReference>
<dbReference type="Pfam" id="PF14827">
    <property type="entry name" value="dCache_3"/>
    <property type="match status" value="1"/>
</dbReference>
<protein>
    <submittedName>
        <fullName evidence="7">Chemotaxis protein</fullName>
    </submittedName>
</protein>
<evidence type="ECO:0000313" key="8">
    <source>
        <dbReference type="Proteomes" id="UP000057737"/>
    </source>
</evidence>
<feature type="transmembrane region" description="Helical" evidence="4">
    <location>
        <begin position="284"/>
        <end position="303"/>
    </location>
</feature>
<dbReference type="InterPro" id="IPR029151">
    <property type="entry name" value="Sensor-like_sf"/>
</dbReference>
<evidence type="ECO:0000259" key="6">
    <source>
        <dbReference type="PROSITE" id="PS50885"/>
    </source>
</evidence>
<dbReference type="PRINTS" id="PR00260">
    <property type="entry name" value="CHEMTRNSDUCR"/>
</dbReference>
<evidence type="ECO:0000259" key="5">
    <source>
        <dbReference type="PROSITE" id="PS50111"/>
    </source>
</evidence>
<dbReference type="GO" id="GO:0006935">
    <property type="term" value="P:chemotaxis"/>
    <property type="evidence" value="ECO:0007669"/>
    <property type="project" value="InterPro"/>
</dbReference>
<dbReference type="InterPro" id="IPR004090">
    <property type="entry name" value="Chemotax_Me-accpt_rcpt"/>
</dbReference>
<dbReference type="SUPFAM" id="SSF103190">
    <property type="entry name" value="Sensory domain-like"/>
    <property type="match status" value="1"/>
</dbReference>
<dbReference type="Pfam" id="PF00015">
    <property type="entry name" value="MCPsignal"/>
    <property type="match status" value="1"/>
</dbReference>
<gene>
    <name evidence="7" type="ORF">AS156_08000</name>
</gene>
<organism evidence="7 8">
    <name type="scientific">Bradyrhizobium macuxiense</name>
    <dbReference type="NCBI Taxonomy" id="1755647"/>
    <lineage>
        <taxon>Bacteria</taxon>
        <taxon>Pseudomonadati</taxon>
        <taxon>Pseudomonadota</taxon>
        <taxon>Alphaproteobacteria</taxon>
        <taxon>Hyphomicrobiales</taxon>
        <taxon>Nitrobacteraceae</taxon>
        <taxon>Bradyrhizobium</taxon>
    </lineage>
</organism>
<evidence type="ECO:0000256" key="4">
    <source>
        <dbReference type="SAM" id="Phobius"/>
    </source>
</evidence>
<keyword evidence="4" id="KW-0472">Membrane</keyword>
<dbReference type="InterPro" id="IPR029150">
    <property type="entry name" value="dCache_3"/>
</dbReference>